<evidence type="ECO:0000256" key="5">
    <source>
        <dbReference type="SAM" id="MobiDB-lite"/>
    </source>
</evidence>
<dbReference type="InterPro" id="IPR001969">
    <property type="entry name" value="Aspartic_peptidase_AS"/>
</dbReference>
<name>A0ABM3FQB1_NEOLC</name>
<keyword evidence="6" id="KW-1185">Reference proteome</keyword>
<dbReference type="InterPro" id="IPR050951">
    <property type="entry name" value="Retrovirus_Pol_polyprotein"/>
</dbReference>
<keyword evidence="4" id="KW-0255">Endonuclease</keyword>
<feature type="compositionally biased region" description="Pro residues" evidence="5">
    <location>
        <begin position="429"/>
        <end position="443"/>
    </location>
</feature>
<keyword evidence="4" id="KW-0378">Hydrolase</keyword>
<dbReference type="PROSITE" id="PS00141">
    <property type="entry name" value="ASP_PROTEASE"/>
    <property type="match status" value="1"/>
</dbReference>
<dbReference type="Gene3D" id="3.10.10.10">
    <property type="entry name" value="HIV Type 1 Reverse Transcriptase, subunit A, domain 1"/>
    <property type="match status" value="1"/>
</dbReference>
<dbReference type="SUPFAM" id="SSF50630">
    <property type="entry name" value="Acid proteases"/>
    <property type="match status" value="1"/>
</dbReference>
<feature type="region of interest" description="Disordered" evidence="5">
    <location>
        <begin position="405"/>
        <end position="457"/>
    </location>
</feature>
<feature type="region of interest" description="Disordered" evidence="5">
    <location>
        <begin position="272"/>
        <end position="299"/>
    </location>
</feature>
<dbReference type="PANTHER" id="PTHR37984:SF5">
    <property type="entry name" value="PROTEIN NYNRIN-LIKE"/>
    <property type="match status" value="1"/>
</dbReference>
<feature type="region of interest" description="Disordered" evidence="5">
    <location>
        <begin position="85"/>
        <end position="139"/>
    </location>
</feature>
<dbReference type="Gene3D" id="2.40.70.10">
    <property type="entry name" value="Acid Proteases"/>
    <property type="match status" value="1"/>
</dbReference>
<gene>
    <name evidence="7" type="primary">LOC124293406</name>
</gene>
<dbReference type="SUPFAM" id="SSF56672">
    <property type="entry name" value="DNA/RNA polymerases"/>
    <property type="match status" value="1"/>
</dbReference>
<accession>A0ABM3FQB1</accession>
<feature type="region of interest" description="Disordered" evidence="5">
    <location>
        <begin position="332"/>
        <end position="358"/>
    </location>
</feature>
<dbReference type="GeneID" id="124293406"/>
<organism evidence="6 7">
    <name type="scientific">Neodiprion lecontei</name>
    <name type="common">Redheaded pine sawfly</name>
    <dbReference type="NCBI Taxonomy" id="441921"/>
    <lineage>
        <taxon>Eukaryota</taxon>
        <taxon>Metazoa</taxon>
        <taxon>Ecdysozoa</taxon>
        <taxon>Arthropoda</taxon>
        <taxon>Hexapoda</taxon>
        <taxon>Insecta</taxon>
        <taxon>Pterygota</taxon>
        <taxon>Neoptera</taxon>
        <taxon>Endopterygota</taxon>
        <taxon>Hymenoptera</taxon>
        <taxon>Tenthredinoidea</taxon>
        <taxon>Diprionidae</taxon>
        <taxon>Diprioninae</taxon>
        <taxon>Neodiprion</taxon>
    </lineage>
</organism>
<feature type="region of interest" description="Disordered" evidence="5">
    <location>
        <begin position="1"/>
        <end position="39"/>
    </location>
</feature>
<dbReference type="InterPro" id="IPR021109">
    <property type="entry name" value="Peptidase_aspartic_dom_sf"/>
</dbReference>
<keyword evidence="1" id="KW-0808">Transferase</keyword>
<feature type="compositionally biased region" description="Low complexity" evidence="5">
    <location>
        <begin position="100"/>
        <end position="121"/>
    </location>
</feature>
<feature type="compositionally biased region" description="Basic and acidic residues" evidence="5">
    <location>
        <begin position="604"/>
        <end position="619"/>
    </location>
</feature>
<protein>
    <submittedName>
        <fullName evidence="7">Mucin-2-like</fullName>
    </submittedName>
</protein>
<feature type="compositionally biased region" description="Low complexity" evidence="5">
    <location>
        <begin position="532"/>
        <end position="552"/>
    </location>
</feature>
<feature type="compositionally biased region" description="Polar residues" evidence="5">
    <location>
        <begin position="85"/>
        <end position="99"/>
    </location>
</feature>
<evidence type="ECO:0000256" key="1">
    <source>
        <dbReference type="ARBA" id="ARBA00022679"/>
    </source>
</evidence>
<dbReference type="Proteomes" id="UP000829291">
    <property type="component" value="Chromosome 3"/>
</dbReference>
<feature type="compositionally biased region" description="Basic and acidic residues" evidence="5">
    <location>
        <begin position="9"/>
        <end position="19"/>
    </location>
</feature>
<sequence>MAMHTNTEPGKRVRVDPARVEGNPTNNTNTPETVAPTTDNNITESRFHIRIEIHGHEFNALIDTGATHSYLGAEVIQILHNTDTQINNTPDRTATMGNGTQTPPENTPQNDNPQNTQITNQKIIPTNAQTTDDTQTDKETEPQICAGIQELTQSQHTQLQTIIQQKTSTLPGQLGLTHLIKHKIDTQGHAPIKQRYYMVSPKIREAIHTEIHKMLREDVIEPSESEWSSPIVMIRKPNNTYRFCLDFRKKHNMENQQTKIPALMTLRLTRPTTTTTPTEKTPLLQTPGQAPHPHKYGRDGTHLTETRQTLLPTPPTYRKVILTTTTTTHLTTTAPTATQRHSQTHTTMTTHTITPSGPRQCPKCNGLVRGTKYTEHLQTCTQTNTDTPHPPQIITHPPTVLHTTRTTATHTTTHPPTKKQTPHTTTRPTPTPTPRYTPPPTPTPQWTRTRFARPPQTTEDRILQTFANMDRHTESTQTKQTCKQYTGPHPEIIAIIASLEPASTLHDELRAQKERYMTRRAHERTDTDETEASTSTHQPHTTHQTAPHKTQPPNTPDTDSDTDSTTSTAETVIHIETTHTGTLQTQTTDNDTDNGGQRNRTQPKKSEEKGEETTSHEVQRTTQKLTKTHTDESHRTKTKKFKYKII</sequence>
<evidence type="ECO:0000256" key="4">
    <source>
        <dbReference type="ARBA" id="ARBA00022759"/>
    </source>
</evidence>
<feature type="region of interest" description="Disordered" evidence="5">
    <location>
        <begin position="516"/>
        <end position="646"/>
    </location>
</feature>
<feature type="compositionally biased region" description="Low complexity" evidence="5">
    <location>
        <begin position="272"/>
        <end position="287"/>
    </location>
</feature>
<evidence type="ECO:0000313" key="7">
    <source>
        <dbReference type="RefSeq" id="XP_046590206.1"/>
    </source>
</evidence>
<feature type="compositionally biased region" description="Low complexity" evidence="5">
    <location>
        <begin position="405"/>
        <end position="415"/>
    </location>
</feature>
<feature type="compositionally biased region" description="Basic residues" evidence="5">
    <location>
        <begin position="636"/>
        <end position="646"/>
    </location>
</feature>
<keyword evidence="3" id="KW-0540">Nuclease</keyword>
<reference evidence="7" key="1">
    <citation type="submission" date="2025-08" db="UniProtKB">
        <authorList>
            <consortium name="RefSeq"/>
        </authorList>
    </citation>
    <scope>IDENTIFICATION</scope>
    <source>
        <tissue evidence="7">Thorax and Abdomen</tissue>
    </source>
</reference>
<evidence type="ECO:0000313" key="6">
    <source>
        <dbReference type="Proteomes" id="UP000829291"/>
    </source>
</evidence>
<evidence type="ECO:0000256" key="2">
    <source>
        <dbReference type="ARBA" id="ARBA00022695"/>
    </source>
</evidence>
<feature type="compositionally biased region" description="Low complexity" evidence="5">
    <location>
        <begin position="23"/>
        <end position="38"/>
    </location>
</feature>
<dbReference type="InterPro" id="IPR043502">
    <property type="entry name" value="DNA/RNA_pol_sf"/>
</dbReference>
<dbReference type="PANTHER" id="PTHR37984">
    <property type="entry name" value="PROTEIN CBG26694"/>
    <property type="match status" value="1"/>
</dbReference>
<feature type="compositionally biased region" description="Low complexity" evidence="5">
    <location>
        <begin position="332"/>
        <end position="354"/>
    </location>
</feature>
<feature type="compositionally biased region" description="Low complexity" evidence="5">
    <location>
        <begin position="578"/>
        <end position="599"/>
    </location>
</feature>
<dbReference type="RefSeq" id="XP_046590206.1">
    <property type="nucleotide sequence ID" value="XM_046734250.1"/>
</dbReference>
<keyword evidence="2" id="KW-0548">Nucleotidyltransferase</keyword>
<proteinExistence type="predicted"/>
<evidence type="ECO:0000256" key="3">
    <source>
        <dbReference type="ARBA" id="ARBA00022722"/>
    </source>
</evidence>